<organism evidence="1 2">
    <name type="scientific">Caerostris darwini</name>
    <dbReference type="NCBI Taxonomy" id="1538125"/>
    <lineage>
        <taxon>Eukaryota</taxon>
        <taxon>Metazoa</taxon>
        <taxon>Ecdysozoa</taxon>
        <taxon>Arthropoda</taxon>
        <taxon>Chelicerata</taxon>
        <taxon>Arachnida</taxon>
        <taxon>Araneae</taxon>
        <taxon>Araneomorphae</taxon>
        <taxon>Entelegynae</taxon>
        <taxon>Araneoidea</taxon>
        <taxon>Araneidae</taxon>
        <taxon>Caerostris</taxon>
    </lineage>
</organism>
<keyword evidence="2" id="KW-1185">Reference proteome</keyword>
<dbReference type="InterPro" id="IPR012337">
    <property type="entry name" value="RNaseH-like_sf"/>
</dbReference>
<dbReference type="Proteomes" id="UP001054837">
    <property type="component" value="Unassembled WGS sequence"/>
</dbReference>
<evidence type="ECO:0000313" key="2">
    <source>
        <dbReference type="Proteomes" id="UP001054837"/>
    </source>
</evidence>
<reference evidence="1 2" key="1">
    <citation type="submission" date="2021-06" db="EMBL/GenBank/DDBJ databases">
        <title>Caerostris darwini draft genome.</title>
        <authorList>
            <person name="Kono N."/>
            <person name="Arakawa K."/>
        </authorList>
    </citation>
    <scope>NUCLEOTIDE SEQUENCE [LARGE SCALE GENOMIC DNA]</scope>
</reference>
<dbReference type="SUPFAM" id="SSF53098">
    <property type="entry name" value="Ribonuclease H-like"/>
    <property type="match status" value="1"/>
</dbReference>
<gene>
    <name evidence="1" type="primary">AVEN_102373_1</name>
    <name evidence="1" type="ORF">CDAR_537551</name>
</gene>
<proteinExistence type="predicted"/>
<dbReference type="GO" id="GO:0003887">
    <property type="term" value="F:DNA-directed DNA polymerase activity"/>
    <property type="evidence" value="ECO:0007669"/>
    <property type="project" value="UniProtKB-KW"/>
</dbReference>
<dbReference type="PANTHER" id="PTHR33568">
    <property type="entry name" value="DNA POLYMERASE"/>
    <property type="match status" value="1"/>
</dbReference>
<accession>A0AAV4Q7N0</accession>
<keyword evidence="1" id="KW-0548">Nucleotidyltransferase</keyword>
<dbReference type="EMBL" id="BPLQ01004073">
    <property type="protein sequence ID" value="GIY05389.1"/>
    <property type="molecule type" value="Genomic_DNA"/>
</dbReference>
<protein>
    <submittedName>
        <fullName evidence="1">DNA-directed DNA polymerase</fullName>
    </submittedName>
</protein>
<keyword evidence="1" id="KW-0808">Transferase</keyword>
<keyword evidence="1" id="KW-0239">DNA-directed DNA polymerase</keyword>
<evidence type="ECO:0000313" key="1">
    <source>
        <dbReference type="EMBL" id="GIY05389.1"/>
    </source>
</evidence>
<name>A0AAV4Q7N0_9ARAC</name>
<dbReference type="PANTHER" id="PTHR33568:SF3">
    <property type="entry name" value="DNA-DIRECTED DNA POLYMERASE"/>
    <property type="match status" value="1"/>
</dbReference>
<dbReference type="AlphaFoldDB" id="A0AAV4Q7N0"/>
<sequence length="224" mass="25738">MLCPPGQSQRCKDCERLVYQKVVIRHAKPSREKKNKPFVTKNQSSGENNYNIFDGHGLAPDVVPNGGLIMSILHPSLMTRIIDSSNFLPMSLSKITDCFGLKELRKRYIPHLFNIKQNKNYEGAFPEASFYSPDQQLVKRMFQPRRTNLLRSRLCTPSERISMATVKEKTDMASAVLRSKGFQVVELREHEFSEQKKKNPQLQKILDSHSIQNRLNPRDAFFGG</sequence>
<comment type="caution">
    <text evidence="1">The sequence shown here is derived from an EMBL/GenBank/DDBJ whole genome shotgun (WGS) entry which is preliminary data.</text>
</comment>